<dbReference type="InterPro" id="IPR052189">
    <property type="entry name" value="L-asp_N-monooxygenase_NS-form"/>
</dbReference>
<dbReference type="Pfam" id="PF13454">
    <property type="entry name" value="NAD_binding_9"/>
    <property type="match status" value="1"/>
</dbReference>
<dbReference type="Proteomes" id="UP000433493">
    <property type="component" value="Unassembled WGS sequence"/>
</dbReference>
<protein>
    <submittedName>
        <fullName evidence="3">FAD/NAD(P)-binding protein</fullName>
    </submittedName>
</protein>
<accession>A0A7J5BD84</accession>
<evidence type="ECO:0000256" key="1">
    <source>
        <dbReference type="SAM" id="MobiDB-lite"/>
    </source>
</evidence>
<evidence type="ECO:0000313" key="3">
    <source>
        <dbReference type="EMBL" id="KAB1644002.1"/>
    </source>
</evidence>
<dbReference type="PANTHER" id="PTHR40254">
    <property type="entry name" value="BLR0577 PROTEIN"/>
    <property type="match status" value="1"/>
</dbReference>
<name>A0A7J5BD84_9MICO</name>
<reference evidence="3 4" key="1">
    <citation type="submission" date="2019-09" db="EMBL/GenBank/DDBJ databases">
        <title>Phylogeny of genus Pseudoclavibacter and closely related genus.</title>
        <authorList>
            <person name="Li Y."/>
        </authorList>
    </citation>
    <scope>NUCLEOTIDE SEQUENCE [LARGE SCALE GENOMIC DNA]</scope>
    <source>
        <strain evidence="3 4">KCTC 13959</strain>
    </source>
</reference>
<dbReference type="AlphaFoldDB" id="A0A7J5BD84"/>
<sequence>MTGSTRRAARLVDHDGHLATRCITFVGAGPRTAGVVERLVASQAEIDQRPLILHLIDPYPPGAGRIWRDDQSGLLTLNSMACDVTMFTDESCTIDGPVVNGPDLATWAKEVREGRIRNIDIDPIADPELAEELQSLTPTSFPTRRLHERYMTWFLEQAVDRLSEGSKVMWHREEVVQVADDASGAQVVTLSNGDQLTTDLVIYSFGHLGSEVTGEARYFSDFAALKGSLYLPPSYTADIDLGGFEPGSEVIVRGLGLVGIDLMVLLTLGRGGKFVRNDDGVLEYRPSGHEPKLLFGSRRGVPYRSKVSSSPRGAKYTPRYFDADVARQVAESTPGLDFSDHIYPLIRREVLHAYYLELFTGSPDRVAIEWAEFLVGLDSLDLDGDEYAALTERAIPDPADRMDLGHFDRPLAGVRLGSADALQQWMREYILHNLERSTNPRYSEMQALFNGLLYAYMAASEIATSPNWDPTSFAREYQRRWYKFFSYIASGPPPERLEQLHALSEAGVVEFLGAGVLVSADNETGEFVAKSATIPGERRTRALVDAWLPEASVEHTDSRVLRDLLESGAGREQRVASIGNGLVEVRISDSRVIRKGGGVHPRRFAVGPGTSRPNAGAFSRPNINALAFREWDALARAILTELRSIRDAAGTPETTPGGQERTSEGSTDTNDLESAFDSAAYYSPEGDVEDLIPR</sequence>
<dbReference type="EMBL" id="WBKB01000002">
    <property type="protein sequence ID" value="KAB1644002.1"/>
    <property type="molecule type" value="Genomic_DNA"/>
</dbReference>
<keyword evidence="4" id="KW-1185">Reference proteome</keyword>
<feature type="region of interest" description="Disordered" evidence="1">
    <location>
        <begin position="647"/>
        <end position="679"/>
    </location>
</feature>
<proteinExistence type="predicted"/>
<dbReference type="InterPro" id="IPR038732">
    <property type="entry name" value="HpyO/CreE_NAD-binding"/>
</dbReference>
<comment type="caution">
    <text evidence="3">The sequence shown here is derived from an EMBL/GenBank/DDBJ whole genome shotgun (WGS) entry which is preliminary data.</text>
</comment>
<dbReference type="OrthoDB" id="3653265at2"/>
<dbReference type="RefSeq" id="WP_158051506.1">
    <property type="nucleotide sequence ID" value="NZ_WBKB01000002.1"/>
</dbReference>
<organism evidence="3 4">
    <name type="scientific">Gulosibacter chungangensis</name>
    <dbReference type="NCBI Taxonomy" id="979746"/>
    <lineage>
        <taxon>Bacteria</taxon>
        <taxon>Bacillati</taxon>
        <taxon>Actinomycetota</taxon>
        <taxon>Actinomycetes</taxon>
        <taxon>Micrococcales</taxon>
        <taxon>Microbacteriaceae</taxon>
        <taxon>Gulosibacter</taxon>
    </lineage>
</organism>
<dbReference type="PANTHER" id="PTHR40254:SF1">
    <property type="entry name" value="BLR0577 PROTEIN"/>
    <property type="match status" value="1"/>
</dbReference>
<evidence type="ECO:0000259" key="2">
    <source>
        <dbReference type="Pfam" id="PF13454"/>
    </source>
</evidence>
<gene>
    <name evidence="3" type="ORF">F8O05_04165</name>
</gene>
<feature type="domain" description="FAD-dependent urate hydroxylase HpyO/Asp monooxygenase CreE-like FAD/NAD(P)-binding" evidence="2">
    <location>
        <begin position="25"/>
        <end position="207"/>
    </location>
</feature>
<evidence type="ECO:0000313" key="4">
    <source>
        <dbReference type="Proteomes" id="UP000433493"/>
    </source>
</evidence>